<reference evidence="6" key="1">
    <citation type="submission" date="2016-11" db="EMBL/GenBank/DDBJ databases">
        <authorList>
            <person name="Varghese N."/>
            <person name="Submissions S."/>
        </authorList>
    </citation>
    <scope>NUCLEOTIDE SEQUENCE [LARGE SCALE GENOMIC DNA]</scope>
    <source>
        <strain evidence="6">DSM 22638</strain>
    </source>
</reference>
<dbReference type="CDD" id="cd06267">
    <property type="entry name" value="PBP1_LacI_sugar_binding-like"/>
    <property type="match status" value="1"/>
</dbReference>
<evidence type="ECO:0000256" key="2">
    <source>
        <dbReference type="ARBA" id="ARBA00023125"/>
    </source>
</evidence>
<evidence type="ECO:0000313" key="6">
    <source>
        <dbReference type="Proteomes" id="UP000184532"/>
    </source>
</evidence>
<feature type="domain" description="HTH lacI-type" evidence="4">
    <location>
        <begin position="4"/>
        <end position="58"/>
    </location>
</feature>
<keyword evidence="6" id="KW-1185">Reference proteome</keyword>
<dbReference type="RefSeq" id="WP_073182063.1">
    <property type="nucleotide sequence ID" value="NZ_FQWL01000011.1"/>
</dbReference>
<dbReference type="InterPro" id="IPR028082">
    <property type="entry name" value="Peripla_BP_I"/>
</dbReference>
<accession>A0A1M5Q612</accession>
<dbReference type="SUPFAM" id="SSF47413">
    <property type="entry name" value="lambda repressor-like DNA-binding domains"/>
    <property type="match status" value="1"/>
</dbReference>
<proteinExistence type="predicted"/>
<dbReference type="InterPro" id="IPR001761">
    <property type="entry name" value="Peripla_BP/Lac1_sug-bd_dom"/>
</dbReference>
<evidence type="ECO:0000259" key="4">
    <source>
        <dbReference type="PROSITE" id="PS50932"/>
    </source>
</evidence>
<gene>
    <name evidence="5" type="ORF">SAMN04488116_3523</name>
</gene>
<dbReference type="PANTHER" id="PTHR30146">
    <property type="entry name" value="LACI-RELATED TRANSCRIPTIONAL REPRESSOR"/>
    <property type="match status" value="1"/>
</dbReference>
<keyword evidence="1" id="KW-0805">Transcription regulation</keyword>
<dbReference type="Gene3D" id="3.40.50.2300">
    <property type="match status" value="2"/>
</dbReference>
<dbReference type="InterPro" id="IPR010982">
    <property type="entry name" value="Lambda_DNA-bd_dom_sf"/>
</dbReference>
<dbReference type="SMART" id="SM00354">
    <property type="entry name" value="HTH_LACI"/>
    <property type="match status" value="1"/>
</dbReference>
<dbReference type="STRING" id="570519.SAMN04488116_3523"/>
<dbReference type="GO" id="GO:0003700">
    <property type="term" value="F:DNA-binding transcription factor activity"/>
    <property type="evidence" value="ECO:0007669"/>
    <property type="project" value="TreeGrafter"/>
</dbReference>
<sequence>MKKITLKDIADHFGVSISTVSKAINDSHEISRDVKLKIRQYAKAHHYRPNRIALSLLKKSTNTIGVIVPNILNYFFTQVFYGIEKTANSRGYTVISCVSDESFIKEQQTMKLLSAGTVDGIIMSLAEQTQAKGDLQHILDVMENQIPMVMFDRVTDKVECDKIVVDDFEAGYKTTKYLLQTGCKKIAIVSSIFNSSVGKLRVEGYREALQEMGLDYDDKMVVKVGGADDLEILISLLLDSIAVDAIIALDEMTAVDTLNILKMKGIDVPDQISIVGFTNGRLSKYVSPALTMVSQHGKYIGELAANILMDRLAYEGDMPFTTKLVKTSLIERDSTRKVDKNHRAYQ</sequence>
<dbReference type="EMBL" id="FQWL01000011">
    <property type="protein sequence ID" value="SHH09495.1"/>
    <property type="molecule type" value="Genomic_DNA"/>
</dbReference>
<keyword evidence="2" id="KW-0238">DNA-binding</keyword>
<evidence type="ECO:0000313" key="5">
    <source>
        <dbReference type="EMBL" id="SHH09495.1"/>
    </source>
</evidence>
<evidence type="ECO:0000256" key="3">
    <source>
        <dbReference type="ARBA" id="ARBA00023163"/>
    </source>
</evidence>
<dbReference type="Gene3D" id="1.10.260.40">
    <property type="entry name" value="lambda repressor-like DNA-binding domains"/>
    <property type="match status" value="1"/>
</dbReference>
<dbReference type="Pfam" id="PF00532">
    <property type="entry name" value="Peripla_BP_1"/>
    <property type="match status" value="1"/>
</dbReference>
<protein>
    <submittedName>
        <fullName evidence="5">Transcriptional regulator, LacI family</fullName>
    </submittedName>
</protein>
<dbReference type="PROSITE" id="PS50932">
    <property type="entry name" value="HTH_LACI_2"/>
    <property type="match status" value="1"/>
</dbReference>
<name>A0A1M5Q612_9FLAO</name>
<keyword evidence="3" id="KW-0804">Transcription</keyword>
<dbReference type="SUPFAM" id="SSF53822">
    <property type="entry name" value="Periplasmic binding protein-like I"/>
    <property type="match status" value="1"/>
</dbReference>
<dbReference type="GO" id="GO:0009231">
    <property type="term" value="P:riboflavin biosynthetic process"/>
    <property type="evidence" value="ECO:0007669"/>
    <property type="project" value="InterPro"/>
</dbReference>
<dbReference type="Pfam" id="PF00356">
    <property type="entry name" value="LacI"/>
    <property type="match status" value="1"/>
</dbReference>
<dbReference type="Proteomes" id="UP000184532">
    <property type="component" value="Unassembled WGS sequence"/>
</dbReference>
<dbReference type="CDD" id="cd01392">
    <property type="entry name" value="HTH_LacI"/>
    <property type="match status" value="1"/>
</dbReference>
<organism evidence="5 6">
    <name type="scientific">Flagellimonas flava</name>
    <dbReference type="NCBI Taxonomy" id="570519"/>
    <lineage>
        <taxon>Bacteria</taxon>
        <taxon>Pseudomonadati</taxon>
        <taxon>Bacteroidota</taxon>
        <taxon>Flavobacteriia</taxon>
        <taxon>Flavobacteriales</taxon>
        <taxon>Flavobacteriaceae</taxon>
        <taxon>Flagellimonas</taxon>
    </lineage>
</organism>
<dbReference type="OrthoDB" id="9768806at2"/>
<dbReference type="AlphaFoldDB" id="A0A1M5Q612"/>
<dbReference type="InterPro" id="IPR000843">
    <property type="entry name" value="HTH_LacI"/>
</dbReference>
<evidence type="ECO:0000256" key="1">
    <source>
        <dbReference type="ARBA" id="ARBA00023015"/>
    </source>
</evidence>
<dbReference type="GO" id="GO:0000976">
    <property type="term" value="F:transcription cis-regulatory region binding"/>
    <property type="evidence" value="ECO:0007669"/>
    <property type="project" value="TreeGrafter"/>
</dbReference>
<dbReference type="PANTHER" id="PTHR30146:SF109">
    <property type="entry name" value="HTH-TYPE TRANSCRIPTIONAL REGULATOR GALS"/>
    <property type="match status" value="1"/>
</dbReference>
<dbReference type="GO" id="GO:0009349">
    <property type="term" value="C:riboflavin synthase complex"/>
    <property type="evidence" value="ECO:0007669"/>
    <property type="project" value="InterPro"/>
</dbReference>